<dbReference type="Gene3D" id="1.10.510.10">
    <property type="entry name" value="Transferase(Phosphotransferase) domain 1"/>
    <property type="match status" value="1"/>
</dbReference>
<dbReference type="PROSITE" id="PS50011">
    <property type="entry name" value="PROTEIN_KINASE_DOM"/>
    <property type="match status" value="1"/>
</dbReference>
<dbReference type="GO" id="GO:0010506">
    <property type="term" value="P:regulation of autophagy"/>
    <property type="evidence" value="ECO:0007669"/>
    <property type="project" value="InterPro"/>
</dbReference>
<proteinExistence type="predicted"/>
<accession>M4BBK2</accession>
<dbReference type="InterPro" id="IPR008271">
    <property type="entry name" value="Ser/Thr_kinase_AS"/>
</dbReference>
<dbReference type="STRING" id="559515.M4BBK2"/>
<dbReference type="Pfam" id="PF00069">
    <property type="entry name" value="Pkinase"/>
    <property type="match status" value="1"/>
</dbReference>
<keyword evidence="1" id="KW-0808">Transferase</keyword>
<dbReference type="InterPro" id="IPR019460">
    <property type="entry name" value="Atg11_C"/>
</dbReference>
<dbReference type="SUPFAM" id="SSF56112">
    <property type="entry name" value="Protein kinase-like (PK-like)"/>
    <property type="match status" value="1"/>
</dbReference>
<feature type="domain" description="Protein kinase" evidence="5">
    <location>
        <begin position="1"/>
        <end position="254"/>
    </location>
</feature>
<dbReference type="GO" id="GO:0005776">
    <property type="term" value="C:autophagosome"/>
    <property type="evidence" value="ECO:0007669"/>
    <property type="project" value="TreeGrafter"/>
</dbReference>
<dbReference type="InterPro" id="IPR045269">
    <property type="entry name" value="Atg1-like"/>
</dbReference>
<evidence type="ECO:0000256" key="1">
    <source>
        <dbReference type="ARBA" id="ARBA00022679"/>
    </source>
</evidence>
<evidence type="ECO:0000256" key="4">
    <source>
        <dbReference type="ARBA" id="ARBA00022840"/>
    </source>
</evidence>
<sequence length="503" mass="56730">MRVAVEQFENGHPHIVRLLCTKESQHHIFIVQVWRKKIGSKKRVVLIEECVLWCGQEYCAGGDIAQLMKANNGLVEEQARLYMSQLASGLQFLRSQNVVHRDLKPANLLLSSRNVATVKLKIGELVDVVTDFGFARELGSEMMAESVVGSPLYMAPELLEYKSYDAKADLWSVGIILFEMIANEHPFLVVDKCHATNHLALRRNIYRYFEHYGRVRFPKRVSVSPECEQLVEALLRVDPRKRMSFEDFFSAPFLSLPVSSDAGTLADHVDLNSSETKQPLVAEKQPEYEDWATFSDEYVMVENEYEDIGREILGGQDLKVDLDEKAVSSNARGMQECGNAETLTLLLICDASQATHRIKEHAFIVDADVDVVDGSVEIRDVVIDTSSPSHGKVALESVDSPAQTELEGDTQMPAREVLPATKNDNWLVDERRQWISDDNRLEELLGICYKSFSCGSVALFVPTPFGDYIAFHEGCPHYYLSDESVAASKKDDRQVKLDLIMIY</sequence>
<reference evidence="7" key="1">
    <citation type="journal article" date="2010" name="Science">
        <title>Signatures of adaptation to obligate biotrophy in the Hyaloperonospora arabidopsidis genome.</title>
        <authorList>
            <person name="Baxter L."/>
            <person name="Tripathy S."/>
            <person name="Ishaque N."/>
            <person name="Boot N."/>
            <person name="Cabral A."/>
            <person name="Kemen E."/>
            <person name="Thines M."/>
            <person name="Ah-Fong A."/>
            <person name="Anderson R."/>
            <person name="Badejoko W."/>
            <person name="Bittner-Eddy P."/>
            <person name="Boore J.L."/>
            <person name="Chibucos M.C."/>
            <person name="Coates M."/>
            <person name="Dehal P."/>
            <person name="Delehaunty K."/>
            <person name="Dong S."/>
            <person name="Downton P."/>
            <person name="Dumas B."/>
            <person name="Fabro G."/>
            <person name="Fronick C."/>
            <person name="Fuerstenberg S.I."/>
            <person name="Fulton L."/>
            <person name="Gaulin E."/>
            <person name="Govers F."/>
            <person name="Hughes L."/>
            <person name="Humphray S."/>
            <person name="Jiang R.H."/>
            <person name="Judelson H."/>
            <person name="Kamoun S."/>
            <person name="Kyung K."/>
            <person name="Meijer H."/>
            <person name="Minx P."/>
            <person name="Morris P."/>
            <person name="Nelson J."/>
            <person name="Phuntumart V."/>
            <person name="Qutob D."/>
            <person name="Rehmany A."/>
            <person name="Rougon-Cardoso A."/>
            <person name="Ryden P."/>
            <person name="Torto-Alalibo T."/>
            <person name="Studholme D."/>
            <person name="Wang Y."/>
            <person name="Win J."/>
            <person name="Wood J."/>
            <person name="Clifton S.W."/>
            <person name="Rogers J."/>
            <person name="Van den Ackerveken G."/>
            <person name="Jones J.D."/>
            <person name="McDowell J.M."/>
            <person name="Beynon J."/>
            <person name="Tyler B.M."/>
        </authorList>
    </citation>
    <scope>NUCLEOTIDE SEQUENCE [LARGE SCALE GENOMIC DNA]</scope>
    <source>
        <strain evidence="7">Emoy2</strain>
    </source>
</reference>
<keyword evidence="3" id="KW-0418">Kinase</keyword>
<reference evidence="6" key="2">
    <citation type="submission" date="2015-06" db="UniProtKB">
        <authorList>
            <consortium name="EnsemblProtists"/>
        </authorList>
    </citation>
    <scope>IDENTIFICATION</scope>
    <source>
        <strain evidence="6">Emoy2</strain>
    </source>
</reference>
<dbReference type="InParanoid" id="M4BBK2"/>
<dbReference type="SMART" id="SM00220">
    <property type="entry name" value="S_TKc"/>
    <property type="match status" value="1"/>
</dbReference>
<dbReference type="AlphaFoldDB" id="M4BBK2"/>
<evidence type="ECO:0000313" key="6">
    <source>
        <dbReference type="EnsemblProtists" id="HpaP803665"/>
    </source>
</evidence>
<dbReference type="GO" id="GO:0005524">
    <property type="term" value="F:ATP binding"/>
    <property type="evidence" value="ECO:0007669"/>
    <property type="project" value="UniProtKB-KW"/>
</dbReference>
<evidence type="ECO:0000256" key="2">
    <source>
        <dbReference type="ARBA" id="ARBA00022741"/>
    </source>
</evidence>
<dbReference type="GO" id="GO:0004674">
    <property type="term" value="F:protein serine/threonine kinase activity"/>
    <property type="evidence" value="ECO:0007669"/>
    <property type="project" value="InterPro"/>
</dbReference>
<dbReference type="eggNOG" id="KOG0595">
    <property type="taxonomic scope" value="Eukaryota"/>
</dbReference>
<dbReference type="PANTHER" id="PTHR24348:SF22">
    <property type="entry name" value="NON-SPECIFIC SERINE_THREONINE PROTEIN KINASE"/>
    <property type="match status" value="1"/>
</dbReference>
<organism evidence="6 7">
    <name type="scientific">Hyaloperonospora arabidopsidis (strain Emoy2)</name>
    <name type="common">Downy mildew agent</name>
    <name type="synonym">Peronospora arabidopsidis</name>
    <dbReference type="NCBI Taxonomy" id="559515"/>
    <lineage>
        <taxon>Eukaryota</taxon>
        <taxon>Sar</taxon>
        <taxon>Stramenopiles</taxon>
        <taxon>Oomycota</taxon>
        <taxon>Peronosporomycetes</taxon>
        <taxon>Peronosporales</taxon>
        <taxon>Peronosporaceae</taxon>
        <taxon>Hyaloperonospora</taxon>
    </lineage>
</organism>
<evidence type="ECO:0000259" key="5">
    <source>
        <dbReference type="PROSITE" id="PS50011"/>
    </source>
</evidence>
<dbReference type="GO" id="GO:0016020">
    <property type="term" value="C:membrane"/>
    <property type="evidence" value="ECO:0007669"/>
    <property type="project" value="TreeGrafter"/>
</dbReference>
<evidence type="ECO:0000256" key="3">
    <source>
        <dbReference type="ARBA" id="ARBA00022777"/>
    </source>
</evidence>
<dbReference type="PROSITE" id="PS00108">
    <property type="entry name" value="PROTEIN_KINASE_ST"/>
    <property type="match status" value="1"/>
</dbReference>
<name>M4BBK2_HYAAE</name>
<dbReference type="GO" id="GO:0000407">
    <property type="term" value="C:phagophore assembly site"/>
    <property type="evidence" value="ECO:0007669"/>
    <property type="project" value="TreeGrafter"/>
</dbReference>
<dbReference type="GO" id="GO:0000045">
    <property type="term" value="P:autophagosome assembly"/>
    <property type="evidence" value="ECO:0007669"/>
    <property type="project" value="TreeGrafter"/>
</dbReference>
<dbReference type="Pfam" id="PF10377">
    <property type="entry name" value="ATG11"/>
    <property type="match status" value="1"/>
</dbReference>
<dbReference type="Proteomes" id="UP000011713">
    <property type="component" value="Unassembled WGS sequence"/>
</dbReference>
<protein>
    <recommendedName>
        <fullName evidence="5">Protein kinase domain-containing protein</fullName>
    </recommendedName>
</protein>
<dbReference type="EnsemblProtists" id="HpaT803665">
    <property type="protein sequence ID" value="HpaP803665"/>
    <property type="gene ID" value="HpaG803665"/>
</dbReference>
<dbReference type="PANTHER" id="PTHR24348">
    <property type="entry name" value="SERINE/THREONINE-PROTEIN KINASE UNC-51-RELATED"/>
    <property type="match status" value="1"/>
</dbReference>
<keyword evidence="2" id="KW-0547">Nucleotide-binding</keyword>
<dbReference type="HOGENOM" id="CLU_013498_0_0_1"/>
<dbReference type="VEuPathDB" id="FungiDB:HpaG803665"/>
<keyword evidence="7" id="KW-1185">Reference proteome</keyword>
<dbReference type="GO" id="GO:0005829">
    <property type="term" value="C:cytosol"/>
    <property type="evidence" value="ECO:0007669"/>
    <property type="project" value="TreeGrafter"/>
</dbReference>
<evidence type="ECO:0000313" key="7">
    <source>
        <dbReference type="Proteomes" id="UP000011713"/>
    </source>
</evidence>
<dbReference type="InterPro" id="IPR011009">
    <property type="entry name" value="Kinase-like_dom_sf"/>
</dbReference>
<dbReference type="InterPro" id="IPR000719">
    <property type="entry name" value="Prot_kinase_dom"/>
</dbReference>
<keyword evidence="4" id="KW-0067">ATP-binding</keyword>
<dbReference type="EMBL" id="JH598095">
    <property type="status" value="NOT_ANNOTATED_CDS"/>
    <property type="molecule type" value="Genomic_DNA"/>
</dbReference>